<dbReference type="EMBL" id="JAAFGW010000012">
    <property type="protein sequence ID" value="NDP47080.1"/>
    <property type="molecule type" value="Genomic_DNA"/>
</dbReference>
<dbReference type="CDD" id="cd05403">
    <property type="entry name" value="NT_KNTase_like"/>
    <property type="match status" value="1"/>
</dbReference>
<dbReference type="Pfam" id="PF18765">
    <property type="entry name" value="Polbeta"/>
    <property type="match status" value="1"/>
</dbReference>
<dbReference type="InterPro" id="IPR041633">
    <property type="entry name" value="Polbeta"/>
</dbReference>
<dbReference type="Gene3D" id="3.30.460.10">
    <property type="entry name" value="Beta Polymerase, domain 2"/>
    <property type="match status" value="1"/>
</dbReference>
<accession>A0A7C9NSR5</accession>
<protein>
    <submittedName>
        <fullName evidence="2">Nucleotidyltransferase domain-containing protein</fullName>
    </submittedName>
</protein>
<dbReference type="AlphaFoldDB" id="A0A7C9NSR5"/>
<evidence type="ECO:0000259" key="1">
    <source>
        <dbReference type="Pfam" id="PF18765"/>
    </source>
</evidence>
<dbReference type="Proteomes" id="UP000483432">
    <property type="component" value="Unassembled WGS sequence"/>
</dbReference>
<comment type="caution">
    <text evidence="2">The sequence shown here is derived from an EMBL/GenBank/DDBJ whole genome shotgun (WGS) entry which is preliminary data.</text>
</comment>
<dbReference type="GO" id="GO:0016740">
    <property type="term" value="F:transferase activity"/>
    <property type="evidence" value="ECO:0007669"/>
    <property type="project" value="UniProtKB-KW"/>
</dbReference>
<proteinExistence type="predicted"/>
<reference evidence="2 3" key="1">
    <citation type="submission" date="2019-09" db="EMBL/GenBank/DDBJ databases">
        <title>H2 Metabolism Revealed by Metagenomic Analysis in Subglacial Sediment of East Antarctica.</title>
        <authorList>
            <person name="Yang Z."/>
            <person name="Zhang Y."/>
            <person name="Lv Y."/>
            <person name="Yan W."/>
            <person name="Xiao X."/>
            <person name="Sun B."/>
            <person name="Ma H."/>
        </authorList>
    </citation>
    <scope>NUCLEOTIDE SEQUENCE [LARGE SCALE GENOMIC DNA]</scope>
    <source>
        <strain evidence="2">Bin2_2</strain>
    </source>
</reference>
<dbReference type="SUPFAM" id="SSF81301">
    <property type="entry name" value="Nucleotidyltransferase"/>
    <property type="match status" value="1"/>
</dbReference>
<dbReference type="InterPro" id="IPR052930">
    <property type="entry name" value="TA_antitoxin_MntA"/>
</dbReference>
<gene>
    <name evidence="2" type="ORF">GZ085_01565</name>
</gene>
<dbReference type="PANTHER" id="PTHR43852:SF3">
    <property type="entry name" value="NUCLEOTIDYLTRANSFERASE"/>
    <property type="match status" value="1"/>
</dbReference>
<dbReference type="NCBIfam" id="NF047752">
    <property type="entry name" value="MntA_antitoxin"/>
    <property type="match status" value="1"/>
</dbReference>
<dbReference type="PANTHER" id="PTHR43852">
    <property type="entry name" value="NUCLEOTIDYLTRANSFERASE"/>
    <property type="match status" value="1"/>
</dbReference>
<name>A0A7C9NSR5_9PROT</name>
<sequence>MDASGEPLNKLINLLAAVPGLEFAVLVGSRADHRARPDSDWDIALQWCRATPWMQTVGDQETLRRHIAEILGTSPDGIDLIDIDLIDLARANLAMRANVAENGRVLRGEDTLAWAHFLTRTWRELEDFYWERSHAS</sequence>
<organism evidence="2 3">
    <name type="scientific">Sulfuriferula multivorans</name>
    <dbReference type="NCBI Taxonomy" id="1559896"/>
    <lineage>
        <taxon>Bacteria</taxon>
        <taxon>Pseudomonadati</taxon>
        <taxon>Pseudomonadota</taxon>
        <taxon>Betaproteobacteria</taxon>
        <taxon>Nitrosomonadales</taxon>
        <taxon>Sulfuricellaceae</taxon>
        <taxon>Sulfuriferula</taxon>
    </lineage>
</organism>
<evidence type="ECO:0000313" key="3">
    <source>
        <dbReference type="Proteomes" id="UP000483432"/>
    </source>
</evidence>
<dbReference type="InterPro" id="IPR043519">
    <property type="entry name" value="NT_sf"/>
</dbReference>
<keyword evidence="2" id="KW-0808">Transferase</keyword>
<feature type="domain" description="Polymerase beta nucleotidyltransferase" evidence="1">
    <location>
        <begin position="9"/>
        <end position="110"/>
    </location>
</feature>
<evidence type="ECO:0000313" key="2">
    <source>
        <dbReference type="EMBL" id="NDP47080.1"/>
    </source>
</evidence>